<dbReference type="SMART" id="SM00530">
    <property type="entry name" value="HTH_XRE"/>
    <property type="match status" value="1"/>
</dbReference>
<dbReference type="GO" id="GO:0043531">
    <property type="term" value="F:ADP binding"/>
    <property type="evidence" value="ECO:0007669"/>
    <property type="project" value="InterPro"/>
</dbReference>
<dbReference type="Gene3D" id="1.10.260.40">
    <property type="entry name" value="lambda repressor-like DNA-binding domains"/>
    <property type="match status" value="1"/>
</dbReference>
<dbReference type="Pfam" id="PF01381">
    <property type="entry name" value="HTH_3"/>
    <property type="match status" value="1"/>
</dbReference>
<dbReference type="AlphaFoldDB" id="A0A401Z9E1"/>
<evidence type="ECO:0000313" key="3">
    <source>
        <dbReference type="Proteomes" id="UP000287224"/>
    </source>
</evidence>
<dbReference type="InterPro" id="IPR042197">
    <property type="entry name" value="Apaf_helical"/>
</dbReference>
<accession>A0A401Z9E1</accession>
<dbReference type="Pfam" id="PF00931">
    <property type="entry name" value="NB-ARC"/>
    <property type="match status" value="1"/>
</dbReference>
<dbReference type="InterPro" id="IPR002182">
    <property type="entry name" value="NB-ARC"/>
</dbReference>
<dbReference type="CDD" id="cd00093">
    <property type="entry name" value="HTH_XRE"/>
    <property type="match status" value="1"/>
</dbReference>
<evidence type="ECO:0000259" key="1">
    <source>
        <dbReference type="PROSITE" id="PS50943"/>
    </source>
</evidence>
<protein>
    <recommendedName>
        <fullName evidence="1">HTH cro/C1-type domain-containing protein</fullName>
    </recommendedName>
</protein>
<dbReference type="Gene3D" id="3.40.50.300">
    <property type="entry name" value="P-loop containing nucleotide triphosphate hydrolases"/>
    <property type="match status" value="1"/>
</dbReference>
<dbReference type="EMBL" id="BIFQ01000001">
    <property type="protein sequence ID" value="GCE03462.1"/>
    <property type="molecule type" value="Genomic_DNA"/>
</dbReference>
<dbReference type="InterPro" id="IPR027417">
    <property type="entry name" value="P-loop_NTPase"/>
</dbReference>
<dbReference type="InterPro" id="IPR010982">
    <property type="entry name" value="Lambda_DNA-bd_dom_sf"/>
</dbReference>
<dbReference type="RefSeq" id="WP_126594733.1">
    <property type="nucleotide sequence ID" value="NZ_BIFQ01000001.1"/>
</dbReference>
<gene>
    <name evidence="2" type="ORF">KDAU_07910</name>
</gene>
<dbReference type="PRINTS" id="PR00364">
    <property type="entry name" value="DISEASERSIST"/>
</dbReference>
<feature type="domain" description="HTH cro/C1-type" evidence="1">
    <location>
        <begin position="6"/>
        <end position="60"/>
    </location>
</feature>
<reference evidence="3" key="1">
    <citation type="submission" date="2018-12" db="EMBL/GenBank/DDBJ databases">
        <title>Tengunoibacter tsumagoiensis gen. nov., sp. nov., Dictyobacter kobayashii sp. nov., D. alpinus sp. nov., and D. joshuensis sp. nov. and description of Dictyobacteraceae fam. nov. within the order Ktedonobacterales isolated from Tengu-no-mugimeshi.</title>
        <authorList>
            <person name="Wang C.M."/>
            <person name="Zheng Y."/>
            <person name="Sakai Y."/>
            <person name="Toyoda A."/>
            <person name="Minakuchi Y."/>
            <person name="Abe K."/>
            <person name="Yokota A."/>
            <person name="Yabe S."/>
        </authorList>
    </citation>
    <scope>NUCLEOTIDE SEQUENCE [LARGE SCALE GENOMIC DNA]</scope>
    <source>
        <strain evidence="3">S-27</strain>
    </source>
</reference>
<dbReference type="GO" id="GO:0003677">
    <property type="term" value="F:DNA binding"/>
    <property type="evidence" value="ECO:0007669"/>
    <property type="project" value="InterPro"/>
</dbReference>
<dbReference type="PROSITE" id="PS50943">
    <property type="entry name" value="HTH_CROC1"/>
    <property type="match status" value="1"/>
</dbReference>
<dbReference type="PANTHER" id="PTHR47691">
    <property type="entry name" value="REGULATOR-RELATED"/>
    <property type="match status" value="1"/>
</dbReference>
<dbReference type="InterPro" id="IPR001387">
    <property type="entry name" value="Cro/C1-type_HTH"/>
</dbReference>
<keyword evidence="3" id="KW-1185">Reference proteome</keyword>
<dbReference type="PANTHER" id="PTHR47691:SF3">
    <property type="entry name" value="HTH-TYPE TRANSCRIPTIONAL REGULATOR RV0890C-RELATED"/>
    <property type="match status" value="1"/>
</dbReference>
<dbReference type="SUPFAM" id="SSF47413">
    <property type="entry name" value="lambda repressor-like DNA-binding domains"/>
    <property type="match status" value="1"/>
</dbReference>
<evidence type="ECO:0000313" key="2">
    <source>
        <dbReference type="EMBL" id="GCE03462.1"/>
    </source>
</evidence>
<name>A0A401Z9E1_9CHLR</name>
<sequence length="445" mass="48010">MNIHPLKVEREKHGWSRARLAEILGVSVQTVMRWEQGRTTPYPHYREQLCNLFGKNTRELGLLAQEDTGAEANKLGNSVALSLSSAQANSPTGPMPRAGTTQSLTGRGTLLQQVKEWLTTGNENNLARIALKGLPGVGKTAIAIALATDQQVQAHFSDGILWVGLGPEPNVLGLLIHWGKLLGIEPAEVENAESPEDWIRILHATIGSRRMLLIIDDAWNGEDALTFQVGGKNCVYLLTTRHPQVAFTFAQEGTITVPELTETDGLALLARFVPQVVSRENTIARALVRAVGGLPLALVQIGRHLENILRPAQPQRLRTALAQLQDAGKRLSLEPSNSVLTPSLTPALTPFKGAPLSVQRTIAISDRALSKQAHAALSALAIFPAKPNSFSEEAALAVCQLPVDVLDELWDAGLLESDGPGRYSLHTTIADYALNLGNAPLAHGW</sequence>
<dbReference type="Proteomes" id="UP000287224">
    <property type="component" value="Unassembled WGS sequence"/>
</dbReference>
<organism evidence="2 3">
    <name type="scientific">Dictyobacter aurantiacus</name>
    <dbReference type="NCBI Taxonomy" id="1936993"/>
    <lineage>
        <taxon>Bacteria</taxon>
        <taxon>Bacillati</taxon>
        <taxon>Chloroflexota</taxon>
        <taxon>Ktedonobacteria</taxon>
        <taxon>Ktedonobacterales</taxon>
        <taxon>Dictyobacteraceae</taxon>
        <taxon>Dictyobacter</taxon>
    </lineage>
</organism>
<comment type="caution">
    <text evidence="2">The sequence shown here is derived from an EMBL/GenBank/DDBJ whole genome shotgun (WGS) entry which is preliminary data.</text>
</comment>
<dbReference type="SUPFAM" id="SSF52540">
    <property type="entry name" value="P-loop containing nucleoside triphosphate hydrolases"/>
    <property type="match status" value="1"/>
</dbReference>
<dbReference type="Gene3D" id="1.10.8.430">
    <property type="entry name" value="Helical domain of apoptotic protease-activating factors"/>
    <property type="match status" value="1"/>
</dbReference>
<proteinExistence type="predicted"/>
<dbReference type="OrthoDB" id="160482at2"/>